<dbReference type="CDD" id="cd16030">
    <property type="entry name" value="iduronate-2-sulfatase"/>
    <property type="match status" value="1"/>
</dbReference>
<evidence type="ECO:0000256" key="3">
    <source>
        <dbReference type="ARBA" id="ARBA00022723"/>
    </source>
</evidence>
<evidence type="ECO:0000256" key="1">
    <source>
        <dbReference type="ARBA" id="ARBA00001913"/>
    </source>
</evidence>
<dbReference type="GO" id="GO:0004423">
    <property type="term" value="F:iduronate-2-sulfatase activity"/>
    <property type="evidence" value="ECO:0007669"/>
    <property type="project" value="InterPro"/>
</dbReference>
<dbReference type="RefSeq" id="WP_074977792.1">
    <property type="nucleotide sequence ID" value="NZ_FPAG01000003.1"/>
</dbReference>
<keyword evidence="6" id="KW-0106">Calcium</keyword>
<keyword evidence="3" id="KW-0479">Metal-binding</keyword>
<accession>A0A1I6RV40</accession>
<evidence type="ECO:0000256" key="5">
    <source>
        <dbReference type="ARBA" id="ARBA00022801"/>
    </source>
</evidence>
<evidence type="ECO:0000259" key="7">
    <source>
        <dbReference type="Pfam" id="PF00884"/>
    </source>
</evidence>
<dbReference type="InterPro" id="IPR017850">
    <property type="entry name" value="Alkaline_phosphatase_core_sf"/>
</dbReference>
<dbReference type="PROSITE" id="PS51257">
    <property type="entry name" value="PROKAR_LIPOPROTEIN"/>
    <property type="match status" value="1"/>
</dbReference>
<dbReference type="AlphaFoldDB" id="A0A1I6RV40"/>
<proteinExistence type="inferred from homology"/>
<evidence type="ECO:0000256" key="4">
    <source>
        <dbReference type="ARBA" id="ARBA00022729"/>
    </source>
</evidence>
<gene>
    <name evidence="8" type="ORF">SAMN04487906_1378</name>
</gene>
<dbReference type="PANTHER" id="PTHR45953">
    <property type="entry name" value="IDURONATE 2-SULFATASE"/>
    <property type="match status" value="1"/>
</dbReference>
<dbReference type="EMBL" id="FPAG01000003">
    <property type="protein sequence ID" value="SFS68579.1"/>
    <property type="molecule type" value="Genomic_DNA"/>
</dbReference>
<dbReference type="InterPro" id="IPR000917">
    <property type="entry name" value="Sulfatase_N"/>
</dbReference>
<keyword evidence="5" id="KW-0378">Hydrolase</keyword>
<evidence type="ECO:0000256" key="2">
    <source>
        <dbReference type="ARBA" id="ARBA00008779"/>
    </source>
</evidence>
<evidence type="ECO:0000313" key="9">
    <source>
        <dbReference type="Proteomes" id="UP000183209"/>
    </source>
</evidence>
<dbReference type="Proteomes" id="UP000183209">
    <property type="component" value="Unassembled WGS sequence"/>
</dbReference>
<evidence type="ECO:0000313" key="8">
    <source>
        <dbReference type="EMBL" id="SFS68579.1"/>
    </source>
</evidence>
<dbReference type="SUPFAM" id="SSF53649">
    <property type="entry name" value="Alkaline phosphatase-like"/>
    <property type="match status" value="1"/>
</dbReference>
<dbReference type="Pfam" id="PF00884">
    <property type="entry name" value="Sulfatase"/>
    <property type="match status" value="1"/>
</dbReference>
<name>A0A1I6RV40_9FLAO</name>
<feature type="domain" description="Sulfatase N-terminal" evidence="7">
    <location>
        <begin position="34"/>
        <end position="404"/>
    </location>
</feature>
<dbReference type="InterPro" id="IPR035874">
    <property type="entry name" value="IDS"/>
</dbReference>
<keyword evidence="4" id="KW-0732">Signal</keyword>
<dbReference type="Gene3D" id="3.40.720.10">
    <property type="entry name" value="Alkaline Phosphatase, subunit A"/>
    <property type="match status" value="1"/>
</dbReference>
<comment type="similarity">
    <text evidence="2">Belongs to the sulfatase family.</text>
</comment>
<dbReference type="GO" id="GO:0005737">
    <property type="term" value="C:cytoplasm"/>
    <property type="evidence" value="ECO:0007669"/>
    <property type="project" value="TreeGrafter"/>
</dbReference>
<organism evidence="8 9">
    <name type="scientific">Zhouia amylolytica</name>
    <dbReference type="NCBI Taxonomy" id="376730"/>
    <lineage>
        <taxon>Bacteria</taxon>
        <taxon>Pseudomonadati</taxon>
        <taxon>Bacteroidota</taxon>
        <taxon>Flavobacteriia</taxon>
        <taxon>Flavobacteriales</taxon>
        <taxon>Flavobacteriaceae</taxon>
        <taxon>Zhouia</taxon>
    </lineage>
</organism>
<comment type="cofactor">
    <cofactor evidence="1">
        <name>Ca(2+)</name>
        <dbReference type="ChEBI" id="CHEBI:29108"/>
    </cofactor>
</comment>
<dbReference type="GO" id="GO:0046872">
    <property type="term" value="F:metal ion binding"/>
    <property type="evidence" value="ECO:0007669"/>
    <property type="project" value="UniProtKB-KW"/>
</dbReference>
<sequence>MMIKLKPQYLLIGLLLFICSCISKSKEQQQEKKPNILFIAIDDLRPELGCYGNQIIQTPNIDRLANDGVLFSNHYVTVPTCGASRYGLLTGKLPATVEDLNNNVMVHKITKNKENKSPETFIHHLRNHGYYTVGIGKISHHPDGLVYGYQEKSDNAPLELPYSWDEMLLNPGKWKTGNNAFFGYADGSNRNSLNKKVKPYEQIAESDDDYVDGLSANLATQKLKEFKKHNKPFFLGVGFFKPHLPFNAPKKYWDMYERDSIPLSTGTELPENVHMASLNNNGELNQYLLGDEKPTLKEPATDAYARKLKHAYYASVSYIDAQVGKVLKALKDQGLYENTIVVLWGDHGWQLGDHHMWGKHACFEKALHSPLIIKMPGSMNEGQSVNSNIVSTIDIYPTIMDIAGLEMPYETKGRSLEPLLTATQDENWENVAFSYYRKGISLRTKKYRLTKYFRKQKPVIELFNYEDDPDELHNIAAGRHKLIDSLTPLWEAGNTGLYQN</sequence>
<evidence type="ECO:0000256" key="6">
    <source>
        <dbReference type="ARBA" id="ARBA00022837"/>
    </source>
</evidence>
<protein>
    <submittedName>
        <fullName evidence="8">Arylsulfatase A</fullName>
    </submittedName>
</protein>
<dbReference type="PANTHER" id="PTHR45953:SF1">
    <property type="entry name" value="IDURONATE 2-SULFATASE"/>
    <property type="match status" value="1"/>
</dbReference>
<reference evidence="8 9" key="1">
    <citation type="submission" date="2016-10" db="EMBL/GenBank/DDBJ databases">
        <authorList>
            <person name="de Groot N.N."/>
        </authorList>
    </citation>
    <scope>NUCLEOTIDE SEQUENCE [LARGE SCALE GENOMIC DNA]</scope>
    <source>
        <strain evidence="8 9">CGMCC 1.6114</strain>
    </source>
</reference>